<dbReference type="Gene3D" id="3.20.20.190">
    <property type="entry name" value="Phosphatidylinositol (PI) phosphodiesterase"/>
    <property type="match status" value="1"/>
</dbReference>
<dbReference type="PROSITE" id="PS51704">
    <property type="entry name" value="GP_PDE"/>
    <property type="match status" value="1"/>
</dbReference>
<dbReference type="InterPro" id="IPR017946">
    <property type="entry name" value="PLC-like_Pdiesterase_TIM-brl"/>
</dbReference>
<reference evidence="4 5" key="1">
    <citation type="submission" date="2019-06" db="EMBL/GenBank/DDBJ databases">
        <title>Sequencing the genomes of 1000 actinobacteria strains.</title>
        <authorList>
            <person name="Klenk H.-P."/>
        </authorList>
    </citation>
    <scope>NUCLEOTIDE SEQUENCE [LARGE SCALE GENOMIC DNA]</scope>
    <source>
        <strain evidence="4 5">DSM 45928</strain>
    </source>
</reference>
<dbReference type="EMBL" id="VFOW01000001">
    <property type="protein sequence ID" value="TQL78837.1"/>
    <property type="molecule type" value="Genomic_DNA"/>
</dbReference>
<sequence length="408" mass="43233">MSRRSMARRSLTLSAVAALVVGGTTLFMQTSAAADSAVDCTGLVHISHRGAAGLAPENTKASMALADGATQFEVDVQLTSDGHPVLMHDTNLARTTDVASVFPGREADLINTFTLAELQQLDAGSWFDSRWSGEEVPVLNDALDYASPTGSGIVVELKDPALNPGLIEAIDEVMATDSRWDDLIAAGKVTFSSFDADELKTAQQLRPDVPVLWVSSLVPDDTVLADAATWADGFGTHYRTLETGDIDRIEGLGLTSMLYTMNSVEALRFAVTEGADAVITDFPNVLDATCTGTDPFPAANGIEISSVLADPPGSDIQPENGEYLVLTNTTDATVDVSGYYVNDAVINKLRVGDGYSIPPGGELRVYTGPGTNTDTRYYNGGTSNVLNNNGDSLALHDANHTLLDIYAY</sequence>
<gene>
    <name evidence="4" type="ORF">FB566_4432</name>
</gene>
<dbReference type="Proteomes" id="UP000317043">
    <property type="component" value="Unassembled WGS sequence"/>
</dbReference>
<feature type="domain" description="GP-PDE" evidence="2">
    <location>
        <begin position="43"/>
        <end position="290"/>
    </location>
</feature>
<organism evidence="4 5">
    <name type="scientific">Stackebrandtia endophytica</name>
    <dbReference type="NCBI Taxonomy" id="1496996"/>
    <lineage>
        <taxon>Bacteria</taxon>
        <taxon>Bacillati</taxon>
        <taxon>Actinomycetota</taxon>
        <taxon>Actinomycetes</taxon>
        <taxon>Glycomycetales</taxon>
        <taxon>Glycomycetaceae</taxon>
        <taxon>Stackebrandtia</taxon>
    </lineage>
</organism>
<dbReference type="InterPro" id="IPR030395">
    <property type="entry name" value="GP_PDE_dom"/>
</dbReference>
<evidence type="ECO:0000256" key="1">
    <source>
        <dbReference type="SAM" id="SignalP"/>
    </source>
</evidence>
<feature type="domain" description="LTD" evidence="3">
    <location>
        <begin position="294"/>
        <end position="408"/>
    </location>
</feature>
<evidence type="ECO:0000259" key="2">
    <source>
        <dbReference type="PROSITE" id="PS51704"/>
    </source>
</evidence>
<dbReference type="PROSITE" id="PS51841">
    <property type="entry name" value="LTD"/>
    <property type="match status" value="1"/>
</dbReference>
<evidence type="ECO:0000313" key="4">
    <source>
        <dbReference type="EMBL" id="TQL78837.1"/>
    </source>
</evidence>
<keyword evidence="1" id="KW-0732">Signal</keyword>
<dbReference type="RefSeq" id="WP_142043700.1">
    <property type="nucleotide sequence ID" value="NZ_JBHTGS010000002.1"/>
</dbReference>
<dbReference type="SUPFAM" id="SSF74853">
    <property type="entry name" value="Lamin A/C globular tail domain"/>
    <property type="match status" value="1"/>
</dbReference>
<comment type="caution">
    <text evidence="4">The sequence shown here is derived from an EMBL/GenBank/DDBJ whole genome shotgun (WGS) entry which is preliminary data.</text>
</comment>
<dbReference type="GO" id="GO:0006629">
    <property type="term" value="P:lipid metabolic process"/>
    <property type="evidence" value="ECO:0007669"/>
    <property type="project" value="InterPro"/>
</dbReference>
<feature type="chain" id="PRO_5021999590" evidence="1">
    <location>
        <begin position="34"/>
        <end position="408"/>
    </location>
</feature>
<accession>A0A543B1Y5</accession>
<dbReference type="Gene3D" id="2.60.40.1260">
    <property type="entry name" value="Lamin Tail domain"/>
    <property type="match status" value="1"/>
</dbReference>
<dbReference type="InterPro" id="IPR001322">
    <property type="entry name" value="Lamin_tail_dom"/>
</dbReference>
<dbReference type="SUPFAM" id="SSF51695">
    <property type="entry name" value="PLC-like phosphodiesterases"/>
    <property type="match status" value="1"/>
</dbReference>
<dbReference type="Pfam" id="PF00932">
    <property type="entry name" value="LTD"/>
    <property type="match status" value="1"/>
</dbReference>
<dbReference type="PANTHER" id="PTHR46211:SF1">
    <property type="entry name" value="GLYCEROPHOSPHODIESTER PHOSPHODIESTERASE, CYTOPLASMIC"/>
    <property type="match status" value="1"/>
</dbReference>
<dbReference type="AlphaFoldDB" id="A0A543B1Y5"/>
<dbReference type="PANTHER" id="PTHR46211">
    <property type="entry name" value="GLYCEROPHOSPHORYL DIESTER PHOSPHODIESTERASE"/>
    <property type="match status" value="1"/>
</dbReference>
<dbReference type="GO" id="GO:0008081">
    <property type="term" value="F:phosphoric diester hydrolase activity"/>
    <property type="evidence" value="ECO:0007669"/>
    <property type="project" value="InterPro"/>
</dbReference>
<protein>
    <submittedName>
        <fullName evidence="4">Glycerophosphoryl diester phosphodiesterase</fullName>
    </submittedName>
</protein>
<proteinExistence type="predicted"/>
<dbReference type="InParanoid" id="A0A543B1Y5"/>
<evidence type="ECO:0000313" key="5">
    <source>
        <dbReference type="Proteomes" id="UP000317043"/>
    </source>
</evidence>
<keyword evidence="5" id="KW-1185">Reference proteome</keyword>
<dbReference type="OrthoDB" id="9758957at2"/>
<evidence type="ECO:0000259" key="3">
    <source>
        <dbReference type="PROSITE" id="PS51841"/>
    </source>
</evidence>
<feature type="signal peptide" evidence="1">
    <location>
        <begin position="1"/>
        <end position="33"/>
    </location>
</feature>
<dbReference type="Pfam" id="PF03009">
    <property type="entry name" value="GDPD"/>
    <property type="match status" value="1"/>
</dbReference>
<name>A0A543B1Y5_9ACTN</name>
<dbReference type="InterPro" id="IPR036415">
    <property type="entry name" value="Lamin_tail_dom_sf"/>
</dbReference>